<keyword evidence="2" id="KW-1185">Reference proteome</keyword>
<reference evidence="2" key="1">
    <citation type="journal article" date="2019" name="Int. J. Syst. Evol. Microbiol.">
        <title>The Global Catalogue of Microorganisms (GCM) 10K type strain sequencing project: providing services to taxonomists for standard genome sequencing and annotation.</title>
        <authorList>
            <consortium name="The Broad Institute Genomics Platform"/>
            <consortium name="The Broad Institute Genome Sequencing Center for Infectious Disease"/>
            <person name="Wu L."/>
            <person name="Ma J."/>
        </authorList>
    </citation>
    <scope>NUCLEOTIDE SEQUENCE [LARGE SCALE GENOMIC DNA]</scope>
    <source>
        <strain evidence="2">CCUG 37865</strain>
    </source>
</reference>
<dbReference type="Proteomes" id="UP001595882">
    <property type="component" value="Unassembled WGS sequence"/>
</dbReference>
<evidence type="ECO:0000313" key="2">
    <source>
        <dbReference type="Proteomes" id="UP001595882"/>
    </source>
</evidence>
<accession>A0ABV8WY40</accession>
<name>A0ABV8WY40_9BACI</name>
<proteinExistence type="predicted"/>
<dbReference type="EMBL" id="JBHSDT010000008">
    <property type="protein sequence ID" value="MFC4404013.1"/>
    <property type="molecule type" value="Genomic_DNA"/>
</dbReference>
<gene>
    <name evidence="1" type="ORF">ACFOY7_13130</name>
</gene>
<organism evidence="1 2">
    <name type="scientific">Gracilibacillus xinjiangensis</name>
    <dbReference type="NCBI Taxonomy" id="1193282"/>
    <lineage>
        <taxon>Bacteria</taxon>
        <taxon>Bacillati</taxon>
        <taxon>Bacillota</taxon>
        <taxon>Bacilli</taxon>
        <taxon>Bacillales</taxon>
        <taxon>Bacillaceae</taxon>
        <taxon>Gracilibacillus</taxon>
    </lineage>
</organism>
<comment type="caution">
    <text evidence="1">The sequence shown here is derived from an EMBL/GenBank/DDBJ whole genome shotgun (WGS) entry which is preliminary data.</text>
</comment>
<evidence type="ECO:0000313" key="1">
    <source>
        <dbReference type="EMBL" id="MFC4404013.1"/>
    </source>
</evidence>
<dbReference type="RefSeq" id="WP_390252553.1">
    <property type="nucleotide sequence ID" value="NZ_JBHSDT010000008.1"/>
</dbReference>
<sequence>MPKSTILDIQTKRIRSGTKLLINVRVPGVKGSLQKTELHRMK</sequence>
<protein>
    <submittedName>
        <fullName evidence="1">Uncharacterized protein</fullName>
    </submittedName>
</protein>